<keyword evidence="8 19" id="KW-0479">Metal-binding</keyword>
<protein>
    <recommendedName>
        <fullName evidence="19">Riboflavin biosynthesis protein RibBA</fullName>
    </recommendedName>
    <domain>
        <recommendedName>
            <fullName evidence="19">3,4-dihydroxy-2-butanone 4-phosphate synthase</fullName>
            <shortName evidence="19">DHBP synthase</shortName>
            <ecNumber evidence="19">4.1.99.12</ecNumber>
        </recommendedName>
    </domain>
    <domain>
        <recommendedName>
            <fullName evidence="19">GTP cyclohydrolase-2</fullName>
            <ecNumber evidence="19">3.5.4.25</ecNumber>
        </recommendedName>
        <alternativeName>
            <fullName evidence="19">GTP cyclohydrolase II</fullName>
        </alternativeName>
    </domain>
</protein>
<evidence type="ECO:0000256" key="5">
    <source>
        <dbReference type="ARBA" id="ARBA00004904"/>
    </source>
</evidence>
<feature type="active site" description="Proton acceptor; for GTP cyclohydrolase activity" evidence="19">
    <location>
        <position position="332"/>
    </location>
</feature>
<dbReference type="NCBIfam" id="NF006803">
    <property type="entry name" value="PRK09311.1"/>
    <property type="match status" value="1"/>
</dbReference>
<comment type="cofactor">
    <cofactor evidence="2">
        <name>Mn(2+)</name>
        <dbReference type="ChEBI" id="CHEBI:29035"/>
    </cofactor>
</comment>
<dbReference type="InterPro" id="IPR017945">
    <property type="entry name" value="DHBP_synth_RibB-like_a/b_dom"/>
</dbReference>
<dbReference type="GO" id="GO:0030145">
    <property type="term" value="F:manganese ion binding"/>
    <property type="evidence" value="ECO:0007669"/>
    <property type="project" value="UniProtKB-UniRule"/>
</dbReference>
<evidence type="ECO:0000256" key="19">
    <source>
        <dbReference type="HAMAP-Rule" id="MF_01283"/>
    </source>
</evidence>
<feature type="binding site" evidence="19">
    <location>
        <position position="360"/>
    </location>
    <ligand>
        <name>GTP</name>
        <dbReference type="ChEBI" id="CHEBI:37565"/>
    </ligand>
</feature>
<feature type="binding site" evidence="19">
    <location>
        <position position="167"/>
    </location>
    <ligand>
        <name>D-ribulose 5-phosphate</name>
        <dbReference type="ChEBI" id="CHEBI:58121"/>
    </ligand>
</feature>
<dbReference type="InterPro" id="IPR032677">
    <property type="entry name" value="GTP_cyclohydro_II"/>
</dbReference>
<dbReference type="FunFam" id="3.40.50.10990:FF:000001">
    <property type="entry name" value="Riboflavin biosynthesis protein RibBA"/>
    <property type="match status" value="1"/>
</dbReference>
<feature type="binding site" evidence="19">
    <location>
        <position position="146"/>
    </location>
    <ligand>
        <name>Mg(2+)</name>
        <dbReference type="ChEBI" id="CHEBI:18420"/>
        <label>2</label>
    </ligand>
</feature>
<evidence type="ECO:0000256" key="13">
    <source>
        <dbReference type="ARBA" id="ARBA00023134"/>
    </source>
</evidence>
<keyword evidence="13 19" id="KW-0342">GTP-binding</keyword>
<comment type="catalytic activity">
    <reaction evidence="18 19">
        <text>GTP + 4 H2O = 2,5-diamino-6-hydroxy-4-(5-phosphoribosylamino)-pyrimidine + formate + 2 phosphate + 3 H(+)</text>
        <dbReference type="Rhea" id="RHEA:23704"/>
        <dbReference type="ChEBI" id="CHEBI:15377"/>
        <dbReference type="ChEBI" id="CHEBI:15378"/>
        <dbReference type="ChEBI" id="CHEBI:15740"/>
        <dbReference type="ChEBI" id="CHEBI:37565"/>
        <dbReference type="ChEBI" id="CHEBI:43474"/>
        <dbReference type="ChEBI" id="CHEBI:58614"/>
        <dbReference type="EC" id="3.5.4.25"/>
    </reaction>
</comment>
<dbReference type="NCBIfam" id="NF001591">
    <property type="entry name" value="PRK00393.1"/>
    <property type="match status" value="1"/>
</dbReference>
<dbReference type="Gene3D" id="3.90.870.10">
    <property type="entry name" value="DHBP synthase"/>
    <property type="match status" value="1"/>
</dbReference>
<feature type="binding site" evidence="19">
    <location>
        <begin position="31"/>
        <end position="32"/>
    </location>
    <ligand>
        <name>D-ribulose 5-phosphate</name>
        <dbReference type="ChEBI" id="CHEBI:58121"/>
    </ligand>
</feature>
<reference evidence="21" key="1">
    <citation type="journal article" date="2020" name="mSystems">
        <title>Genome- and Community-Level Interaction Insights into Carbon Utilization and Element Cycling Functions of Hydrothermarchaeota in Hydrothermal Sediment.</title>
        <authorList>
            <person name="Zhou Z."/>
            <person name="Liu Y."/>
            <person name="Xu W."/>
            <person name="Pan J."/>
            <person name="Luo Z.H."/>
            <person name="Li M."/>
        </authorList>
    </citation>
    <scope>NUCLEOTIDE SEQUENCE [LARGE SCALE GENOMIC DNA]</scope>
    <source>
        <strain evidence="21">HyVt-237</strain>
    </source>
</reference>
<proteinExistence type="inferred from homology"/>
<evidence type="ECO:0000256" key="9">
    <source>
        <dbReference type="ARBA" id="ARBA00022741"/>
    </source>
</evidence>
<feature type="binding site" evidence="19">
    <location>
        <position position="273"/>
    </location>
    <ligand>
        <name>Zn(2+)</name>
        <dbReference type="ChEBI" id="CHEBI:29105"/>
        <note>catalytic</note>
    </ligand>
</feature>
<feature type="binding site" evidence="19">
    <location>
        <begin position="298"/>
        <end position="300"/>
    </location>
    <ligand>
        <name>GTP</name>
        <dbReference type="ChEBI" id="CHEBI:37565"/>
    </ligand>
</feature>
<keyword evidence="16 19" id="KW-0511">Multifunctional enzyme</keyword>
<gene>
    <name evidence="19" type="primary">ribBA</name>
    <name evidence="21" type="ORF">ENG67_02780</name>
</gene>
<dbReference type="PIRSF" id="PIRSF001259">
    <property type="entry name" value="RibA"/>
    <property type="match status" value="1"/>
</dbReference>
<dbReference type="GO" id="GO:0008686">
    <property type="term" value="F:3,4-dihydroxy-2-butanone-4-phosphate synthase activity"/>
    <property type="evidence" value="ECO:0007669"/>
    <property type="project" value="UniProtKB-UniRule"/>
</dbReference>
<feature type="binding site" evidence="19">
    <location>
        <begin position="143"/>
        <end position="147"/>
    </location>
    <ligand>
        <name>D-ribulose 5-phosphate</name>
        <dbReference type="ChEBI" id="CHEBI:58121"/>
    </ligand>
</feature>
<evidence type="ECO:0000259" key="20">
    <source>
        <dbReference type="Pfam" id="PF00925"/>
    </source>
</evidence>
<dbReference type="Pfam" id="PF00926">
    <property type="entry name" value="DHBP_synthase"/>
    <property type="match status" value="1"/>
</dbReference>
<feature type="binding site" evidence="19">
    <location>
        <position position="320"/>
    </location>
    <ligand>
        <name>GTP</name>
        <dbReference type="ChEBI" id="CHEBI:37565"/>
    </ligand>
</feature>
<keyword evidence="11 19" id="KW-0862">Zinc</keyword>
<sequence>MEKENVFASVEEALEDIRAGKMVIVVDDEDRENEGDFIVAAEFATPEIINFMAKEGRGLICLALPEDDFRRLNLEIPLTNTSKHGTNFGIPIDAKSGTTTGSSAYDRSRTILLAIDPLTGPEDFARPGHVYTLKALNGGVLRRAGHTEAAVDLARLAGLRPAGVLCEIMDDSGEMARLPKLIEISKKFGFKIISIRSLINYRVKREKLIEKITEVNLPTKWGFFRLHAYLDKLTQEVHLALVKGDVRGKENVLVRVHSQCITGDIFGSLRCDCGDQLHKAMEMIDKEGLGVFLYMRQEGRGIGLVNKLKAYHYQDLGYDTVEANEKLGFPPDLRDYGIGAQILVDLGLSTIRLLTNNPRKIVGLEGYGLKVVERIPIVTKPNPENLRYLTVKRDKLGHLIGPIEKDLEEQK</sequence>
<feature type="binding site" evidence="19">
    <location>
        <position position="355"/>
    </location>
    <ligand>
        <name>GTP</name>
        <dbReference type="ChEBI" id="CHEBI:37565"/>
    </ligand>
</feature>
<dbReference type="SUPFAM" id="SSF55821">
    <property type="entry name" value="YrdC/RibB"/>
    <property type="match status" value="1"/>
</dbReference>
<evidence type="ECO:0000256" key="16">
    <source>
        <dbReference type="ARBA" id="ARBA00023268"/>
    </source>
</evidence>
<comment type="function">
    <text evidence="3 19">Catalyzes the conversion of D-ribulose 5-phosphate to formate and 3,4-dihydroxy-2-butanone 4-phosphate.</text>
</comment>
<keyword evidence="15 19" id="KW-0456">Lyase</keyword>
<evidence type="ECO:0000256" key="14">
    <source>
        <dbReference type="ARBA" id="ARBA00023211"/>
    </source>
</evidence>
<evidence type="ECO:0000256" key="7">
    <source>
        <dbReference type="ARBA" id="ARBA00022619"/>
    </source>
</evidence>
<dbReference type="GO" id="GO:0003935">
    <property type="term" value="F:GTP cyclohydrolase II activity"/>
    <property type="evidence" value="ECO:0007669"/>
    <property type="project" value="UniProtKB-UniRule"/>
</dbReference>
<evidence type="ECO:0000256" key="18">
    <source>
        <dbReference type="ARBA" id="ARBA00049295"/>
    </source>
</evidence>
<dbReference type="NCBIfam" id="TIGR00505">
    <property type="entry name" value="ribA"/>
    <property type="match status" value="1"/>
</dbReference>
<feature type="active site" description="Nucleophile; for GTP cyclohydrolase activity" evidence="19">
    <location>
        <position position="334"/>
    </location>
</feature>
<evidence type="ECO:0000256" key="3">
    <source>
        <dbReference type="ARBA" id="ARBA00002284"/>
    </source>
</evidence>
<dbReference type="GO" id="GO:0000287">
    <property type="term" value="F:magnesium ion binding"/>
    <property type="evidence" value="ECO:0007669"/>
    <property type="project" value="UniProtKB-UniRule"/>
</dbReference>
<comment type="similarity">
    <text evidence="6 19">In the N-terminal section; belongs to the DHBP synthase family.</text>
</comment>
<feature type="binding site" evidence="19">
    <location>
        <position position="36"/>
    </location>
    <ligand>
        <name>D-ribulose 5-phosphate</name>
        <dbReference type="ChEBI" id="CHEBI:58121"/>
    </ligand>
</feature>
<comment type="cofactor">
    <cofactor evidence="19">
        <name>Mg(2+)</name>
        <dbReference type="ChEBI" id="CHEBI:18420"/>
    </cofactor>
    <cofactor evidence="19">
        <name>Mn(2+)</name>
        <dbReference type="ChEBI" id="CHEBI:29035"/>
    </cofactor>
    <text evidence="19">Binds 2 divalent metal cations per subunit. Magnesium or manganese.</text>
</comment>
<dbReference type="FunFam" id="3.90.870.10:FF:000001">
    <property type="entry name" value="Riboflavin biosynthesis protein RibBA"/>
    <property type="match status" value="1"/>
</dbReference>
<dbReference type="PANTHER" id="PTHR21327:SF18">
    <property type="entry name" value="3,4-DIHYDROXY-2-BUTANONE 4-PHOSPHATE SYNTHASE"/>
    <property type="match status" value="1"/>
</dbReference>
<name>A0A7C0X959_UNCW3</name>
<accession>A0A7C0X959</accession>
<dbReference type="GO" id="GO:0005525">
    <property type="term" value="F:GTP binding"/>
    <property type="evidence" value="ECO:0007669"/>
    <property type="project" value="UniProtKB-KW"/>
</dbReference>
<feature type="binding site" evidence="19">
    <location>
        <position position="276"/>
    </location>
    <ligand>
        <name>GTP</name>
        <dbReference type="ChEBI" id="CHEBI:37565"/>
    </ligand>
</feature>
<keyword evidence="12 19" id="KW-0460">Magnesium</keyword>
<feature type="region of interest" description="GTP cyclohydrolase II" evidence="19">
    <location>
        <begin position="205"/>
        <end position="411"/>
    </location>
</feature>
<evidence type="ECO:0000256" key="8">
    <source>
        <dbReference type="ARBA" id="ARBA00022723"/>
    </source>
</evidence>
<evidence type="ECO:0000256" key="15">
    <source>
        <dbReference type="ARBA" id="ARBA00023239"/>
    </source>
</evidence>
<feature type="binding site" evidence="19">
    <location>
        <position position="260"/>
    </location>
    <ligand>
        <name>Zn(2+)</name>
        <dbReference type="ChEBI" id="CHEBI:29105"/>
        <note>catalytic</note>
    </ligand>
</feature>
<dbReference type="EC" id="4.1.99.12" evidence="19"/>
<keyword evidence="7 19" id="KW-0686">Riboflavin biosynthesis</keyword>
<feature type="region of interest" description="DHBP synthase" evidence="19">
    <location>
        <begin position="1"/>
        <end position="204"/>
    </location>
</feature>
<evidence type="ECO:0000256" key="2">
    <source>
        <dbReference type="ARBA" id="ARBA00001936"/>
    </source>
</evidence>
<keyword evidence="10 19" id="KW-0378">Hydrolase</keyword>
<comment type="cofactor">
    <cofactor evidence="19">
        <name>Zn(2+)</name>
        <dbReference type="ChEBI" id="CHEBI:29105"/>
    </cofactor>
    <text evidence="19">Binds 1 zinc ion per subunit.</text>
</comment>
<feature type="site" description="Essential for DHBP synthase activity" evidence="19">
    <location>
        <position position="167"/>
    </location>
</feature>
<comment type="caution">
    <text evidence="21">The sequence shown here is derived from an EMBL/GenBank/DDBJ whole genome shotgun (WGS) entry which is preliminary data.</text>
</comment>
<keyword evidence="9 19" id="KW-0547">Nucleotide-binding</keyword>
<dbReference type="CDD" id="cd00641">
    <property type="entry name" value="GTP_cyclohydro2"/>
    <property type="match status" value="1"/>
</dbReference>
<evidence type="ECO:0000256" key="12">
    <source>
        <dbReference type="ARBA" id="ARBA00022842"/>
    </source>
</evidence>
<comment type="catalytic activity">
    <reaction evidence="1 19">
        <text>D-ribulose 5-phosphate = (2S)-2-hydroxy-3-oxobutyl phosphate + formate + H(+)</text>
        <dbReference type="Rhea" id="RHEA:18457"/>
        <dbReference type="ChEBI" id="CHEBI:15378"/>
        <dbReference type="ChEBI" id="CHEBI:15740"/>
        <dbReference type="ChEBI" id="CHEBI:58121"/>
        <dbReference type="ChEBI" id="CHEBI:58830"/>
        <dbReference type="EC" id="4.1.99.12"/>
    </reaction>
</comment>
<dbReference type="SUPFAM" id="SSF142695">
    <property type="entry name" value="RibA-like"/>
    <property type="match status" value="1"/>
</dbReference>
<feature type="binding site" evidence="19">
    <location>
        <position position="32"/>
    </location>
    <ligand>
        <name>Mg(2+)</name>
        <dbReference type="ChEBI" id="CHEBI:18420"/>
        <label>2</label>
    </ligand>
</feature>
<feature type="binding site" evidence="19">
    <location>
        <position position="32"/>
    </location>
    <ligand>
        <name>Mg(2+)</name>
        <dbReference type="ChEBI" id="CHEBI:18420"/>
        <label>1</label>
    </ligand>
</feature>
<dbReference type="Gene3D" id="3.40.50.10990">
    <property type="entry name" value="GTP cyclohydrolase II"/>
    <property type="match status" value="1"/>
</dbReference>
<dbReference type="InterPro" id="IPR016299">
    <property type="entry name" value="Riboflavin_synth_RibBA"/>
</dbReference>
<evidence type="ECO:0000256" key="6">
    <source>
        <dbReference type="ARBA" id="ARBA00005520"/>
    </source>
</evidence>
<dbReference type="GO" id="GO:0008270">
    <property type="term" value="F:zinc ion binding"/>
    <property type="evidence" value="ECO:0007669"/>
    <property type="project" value="UniProtKB-UniRule"/>
</dbReference>
<dbReference type="InterPro" id="IPR036144">
    <property type="entry name" value="RibA-like_sf"/>
</dbReference>
<dbReference type="AlphaFoldDB" id="A0A7C0X959"/>
<feature type="binding site" evidence="19">
    <location>
        <position position="271"/>
    </location>
    <ligand>
        <name>Zn(2+)</name>
        <dbReference type="ChEBI" id="CHEBI:29105"/>
        <note>catalytic</note>
    </ligand>
</feature>
<feature type="site" description="Essential for DHBP synthase activity" evidence="19">
    <location>
        <position position="129"/>
    </location>
</feature>
<evidence type="ECO:0000256" key="11">
    <source>
        <dbReference type="ARBA" id="ARBA00022833"/>
    </source>
</evidence>
<dbReference type="GO" id="GO:0005829">
    <property type="term" value="C:cytosol"/>
    <property type="evidence" value="ECO:0007669"/>
    <property type="project" value="TreeGrafter"/>
</dbReference>
<comment type="pathway">
    <text evidence="5 19">Cofactor biosynthesis; riboflavin biosynthesis; 2-hydroxy-3-oxobutyl phosphate from D-ribulose 5-phosphate: step 1/1.</text>
</comment>
<dbReference type="Proteomes" id="UP000885931">
    <property type="component" value="Unassembled WGS sequence"/>
</dbReference>
<dbReference type="EMBL" id="DRBW01000106">
    <property type="protein sequence ID" value="HDM90116.1"/>
    <property type="molecule type" value="Genomic_DNA"/>
</dbReference>
<keyword evidence="14 19" id="KW-0464">Manganese</keyword>
<dbReference type="NCBIfam" id="TIGR00506">
    <property type="entry name" value="ribB"/>
    <property type="match status" value="1"/>
</dbReference>
<dbReference type="Pfam" id="PF00925">
    <property type="entry name" value="GTP_cyclohydro2"/>
    <property type="match status" value="1"/>
</dbReference>
<comment type="function">
    <text evidence="17 19">Catalyzes the conversion of GTP to 2,5-diamino-6-ribosylamino-4(3H)-pyrimidinone 5'-phosphate (DARP), formate and pyrophosphate.</text>
</comment>
<evidence type="ECO:0000313" key="21">
    <source>
        <dbReference type="EMBL" id="HDM90116.1"/>
    </source>
</evidence>
<evidence type="ECO:0000256" key="17">
    <source>
        <dbReference type="ARBA" id="ARBA00043932"/>
    </source>
</evidence>
<dbReference type="GO" id="GO:0009231">
    <property type="term" value="P:riboflavin biosynthetic process"/>
    <property type="evidence" value="ECO:0007669"/>
    <property type="project" value="UniProtKB-UniRule"/>
</dbReference>
<dbReference type="InterPro" id="IPR000926">
    <property type="entry name" value="RibA"/>
</dbReference>
<feature type="binding site" evidence="19">
    <location>
        <begin position="255"/>
        <end position="259"/>
    </location>
    <ligand>
        <name>GTP</name>
        <dbReference type="ChEBI" id="CHEBI:37565"/>
    </ligand>
</feature>
<dbReference type="HAMAP" id="MF_01283">
    <property type="entry name" value="RibBA"/>
    <property type="match status" value="1"/>
</dbReference>
<dbReference type="InterPro" id="IPR000422">
    <property type="entry name" value="DHBP_synthase_RibB"/>
</dbReference>
<comment type="pathway">
    <text evidence="4 19">Cofactor biosynthesis; riboflavin biosynthesis; 5-amino-6-(D-ribitylamino)uracil from GTP: step 1/4.</text>
</comment>
<dbReference type="EC" id="3.5.4.25" evidence="19"/>
<dbReference type="PANTHER" id="PTHR21327">
    <property type="entry name" value="GTP CYCLOHYDROLASE II-RELATED"/>
    <property type="match status" value="1"/>
</dbReference>
<dbReference type="UniPathway" id="UPA00275">
    <property type="reaction ID" value="UER00399"/>
</dbReference>
<comment type="similarity">
    <text evidence="19">In the C-terminal section; belongs to the GTP cyclohydrolase II family.</text>
</comment>
<evidence type="ECO:0000256" key="1">
    <source>
        <dbReference type="ARBA" id="ARBA00000141"/>
    </source>
</evidence>
<dbReference type="HAMAP" id="MF_00179">
    <property type="entry name" value="RibA"/>
    <property type="match status" value="1"/>
</dbReference>
<evidence type="ECO:0000256" key="10">
    <source>
        <dbReference type="ARBA" id="ARBA00022801"/>
    </source>
</evidence>
<organism evidence="21">
    <name type="scientific">candidate division WOR-3 bacterium</name>
    <dbReference type="NCBI Taxonomy" id="2052148"/>
    <lineage>
        <taxon>Bacteria</taxon>
        <taxon>Bacteria division WOR-3</taxon>
    </lineage>
</organism>
<evidence type="ECO:0000256" key="4">
    <source>
        <dbReference type="ARBA" id="ARBA00004853"/>
    </source>
</evidence>
<feature type="domain" description="GTP cyclohydrolase II" evidence="20">
    <location>
        <begin position="211"/>
        <end position="376"/>
    </location>
</feature>